<comment type="pathway">
    <text evidence="1">Lipid metabolism; fatty acid biosynthesis.</text>
</comment>
<dbReference type="SUPFAM" id="SSF53901">
    <property type="entry name" value="Thiolase-like"/>
    <property type="match status" value="2"/>
</dbReference>
<organism evidence="6 7">
    <name type="scientific">Xenorhabdus nematophila (strain ATCC 19061 / DSM 3370 / CCUG 14189 / LMG 1036 / NCIMB 9965 / AN6)</name>
    <dbReference type="NCBI Taxonomy" id="406817"/>
    <lineage>
        <taxon>Bacteria</taxon>
        <taxon>Pseudomonadati</taxon>
        <taxon>Pseudomonadota</taxon>
        <taxon>Gammaproteobacteria</taxon>
        <taxon>Enterobacterales</taxon>
        <taxon>Morganellaceae</taxon>
        <taxon>Xenorhabdus</taxon>
    </lineage>
</organism>
<sequence length="408" mass="44184">MEKVVITGVGIETAVASDYKEFSQALHYGIAPEFIRHQVDEIEYFAAKLPPDRLKRLKAQFSASLRCHLRTAPEYIYWAIKVAKQAVEMSCLTPDELTRCCLVIAGGEFDAHYRYTNFMLYQQEPEYIKPSYALAHMDIDVLGAISEVFPVIQDGFIINGASASGNIALIRALQLMRAGVYERCLIVSPPQFLSPVEIQSFIRAGAMMDATANSSSTAIYHPFDEQRYTGFIYGQGAAALVVERNEVALLRGAVPLVSVSGAGVSLAGLRTTAPSLEGEIAAMKAAMQEAGVVPTQINYINTHGTGSSLGDNVEAEAILRLFSDSPSLRINATKALSGHCLSASALIEIVAVCAQIQQQFVHANPELNIPIAKLPFVGIKSETWSIQHAIANSFAFSGVHTSLVLSAR</sequence>
<dbReference type="Pfam" id="PF00109">
    <property type="entry name" value="ketoacyl-synt"/>
    <property type="match status" value="1"/>
</dbReference>
<dbReference type="EMBL" id="FN667742">
    <property type="protein sequence ID" value="CBJ89828.1"/>
    <property type="molecule type" value="Genomic_DNA"/>
</dbReference>
<dbReference type="InterPro" id="IPR000794">
    <property type="entry name" value="Beta-ketoacyl_synthase"/>
</dbReference>
<dbReference type="GO" id="GO:0004315">
    <property type="term" value="F:3-oxoacyl-[acyl-carrier-protein] synthase activity"/>
    <property type="evidence" value="ECO:0007669"/>
    <property type="project" value="UniProtKB-EC"/>
</dbReference>
<evidence type="ECO:0000256" key="3">
    <source>
        <dbReference type="ARBA" id="ARBA00022679"/>
    </source>
</evidence>
<evidence type="ECO:0000256" key="1">
    <source>
        <dbReference type="ARBA" id="ARBA00005194"/>
    </source>
</evidence>
<dbReference type="eggNOG" id="COG0304">
    <property type="taxonomic scope" value="Bacteria"/>
</dbReference>
<dbReference type="Pfam" id="PF02801">
    <property type="entry name" value="Ketoacyl-synt_C"/>
    <property type="match status" value="1"/>
</dbReference>
<evidence type="ECO:0000259" key="5">
    <source>
        <dbReference type="PROSITE" id="PS52004"/>
    </source>
</evidence>
<proteinExistence type="inferred from homology"/>
<dbReference type="GO" id="GO:0005829">
    <property type="term" value="C:cytosol"/>
    <property type="evidence" value="ECO:0007669"/>
    <property type="project" value="TreeGrafter"/>
</dbReference>
<evidence type="ECO:0000256" key="2">
    <source>
        <dbReference type="ARBA" id="ARBA00008467"/>
    </source>
</evidence>
<comment type="similarity">
    <text evidence="2 4">Belongs to the thiolase-like superfamily. Beta-ketoacyl-ACP synthases family.</text>
</comment>
<feature type="domain" description="Ketosynthase family 3 (KS3)" evidence="5">
    <location>
        <begin position="1"/>
        <end position="407"/>
    </location>
</feature>
<dbReference type="PANTHER" id="PTHR11712">
    <property type="entry name" value="POLYKETIDE SYNTHASE-RELATED"/>
    <property type="match status" value="1"/>
</dbReference>
<keyword evidence="7" id="KW-1185">Reference proteome</keyword>
<dbReference type="HOGENOM" id="CLU_000022_69_2_6"/>
<dbReference type="GO" id="GO:0006633">
    <property type="term" value="P:fatty acid biosynthetic process"/>
    <property type="evidence" value="ECO:0007669"/>
    <property type="project" value="TreeGrafter"/>
</dbReference>
<dbReference type="InterPro" id="IPR014031">
    <property type="entry name" value="Ketoacyl_synth_C"/>
</dbReference>
<dbReference type="InterPro" id="IPR014030">
    <property type="entry name" value="Ketoacyl_synth_N"/>
</dbReference>
<dbReference type="PANTHER" id="PTHR11712:SF336">
    <property type="entry name" value="3-OXOACYL-[ACYL-CARRIER-PROTEIN] SYNTHASE, MITOCHONDRIAL"/>
    <property type="match status" value="1"/>
</dbReference>
<dbReference type="Proteomes" id="UP000008075">
    <property type="component" value="Chromosome"/>
</dbReference>
<evidence type="ECO:0000256" key="4">
    <source>
        <dbReference type="RuleBase" id="RU003694"/>
    </source>
</evidence>
<dbReference type="Gene3D" id="3.40.47.10">
    <property type="match status" value="1"/>
</dbReference>
<evidence type="ECO:0000313" key="7">
    <source>
        <dbReference type="Proteomes" id="UP000008075"/>
    </source>
</evidence>
<dbReference type="PROSITE" id="PS52004">
    <property type="entry name" value="KS3_2"/>
    <property type="match status" value="1"/>
</dbReference>
<dbReference type="KEGG" id="xne:XNC1_1768"/>
<dbReference type="InterPro" id="IPR020841">
    <property type="entry name" value="PKS_Beta-ketoAc_synthase_dom"/>
</dbReference>
<dbReference type="EC" id="2.3.1.41" evidence="6"/>
<keyword evidence="3 4" id="KW-0808">Transferase</keyword>
<keyword evidence="6" id="KW-0012">Acyltransferase</keyword>
<dbReference type="AlphaFoldDB" id="D3VCW2"/>
<dbReference type="InterPro" id="IPR016039">
    <property type="entry name" value="Thiolase-like"/>
</dbReference>
<gene>
    <name evidence="6" type="ordered locus">XNC1_1768</name>
</gene>
<dbReference type="RefSeq" id="WP_013184045.1">
    <property type="nucleotide sequence ID" value="NC_014228.1"/>
</dbReference>
<accession>D3VCW2</accession>
<dbReference type="SMART" id="SM00825">
    <property type="entry name" value="PKS_KS"/>
    <property type="match status" value="1"/>
</dbReference>
<reference evidence="6 7" key="1">
    <citation type="journal article" date="2011" name="PLoS ONE">
        <title>The entomopathogenic bacterial endosymbionts xenorhabdus and photorhabdus: convergent lifestyles from divergent genomes.</title>
        <authorList>
            <person name="Chaston J.M."/>
            <person name="Suen G."/>
            <person name="Tucker S.L."/>
            <person name="Andersen A.W."/>
            <person name="Bhasin A."/>
            <person name="Bode E."/>
            <person name="Bode H.B."/>
            <person name="Brachmann A.O."/>
            <person name="Cowles C.E."/>
            <person name="Cowles K.N."/>
            <person name="Darby C."/>
            <person name="de Leon L."/>
            <person name="Drace K."/>
            <person name="Du Z."/>
            <person name="Givaudan A."/>
            <person name="Herbert Tran E.E."/>
            <person name="Jewell K.A."/>
            <person name="Knack J.J."/>
            <person name="Krasomil-Osterfeld K.C."/>
            <person name="Kukor R."/>
            <person name="Lanois A."/>
            <person name="Latreille P."/>
            <person name="Leimgruber N.K."/>
            <person name="Lipke C.M."/>
            <person name="Liu R."/>
            <person name="Lu X."/>
            <person name="Martens E.C."/>
            <person name="Marri P.R."/>
            <person name="Medigue C."/>
            <person name="Menard M.L."/>
            <person name="Miller N.M."/>
            <person name="Morales-Soto N."/>
            <person name="Norton S."/>
            <person name="Ogier J.C."/>
            <person name="Orchard S.S."/>
            <person name="Park D."/>
            <person name="Park Y."/>
            <person name="Qurollo B.A."/>
            <person name="Sugar D.R."/>
            <person name="Richards G.R."/>
            <person name="Rouy Z."/>
            <person name="Slominski B."/>
            <person name="Slominski K."/>
            <person name="Snyder H."/>
            <person name="Tjaden B.C."/>
            <person name="van der Hoeven R."/>
            <person name="Welch R.D."/>
            <person name="Wheeler C."/>
            <person name="Xiang B."/>
            <person name="Barbazuk B."/>
            <person name="Gaudriault S."/>
            <person name="Goodner B."/>
            <person name="Slater S.C."/>
            <person name="Forst S."/>
            <person name="Goldman B.S."/>
            <person name="Goodrich-Blair H."/>
        </authorList>
    </citation>
    <scope>NUCLEOTIDE SEQUENCE [LARGE SCALE GENOMIC DNA]</scope>
    <source>
        <strain evidence="7">ATCC 19061 / DSM 3370 / CCUG 14189 / LMG 1036 / NCIMB 9965 / AN6</strain>
    </source>
</reference>
<evidence type="ECO:0000313" key="6">
    <source>
        <dbReference type="EMBL" id="CBJ89828.1"/>
    </source>
</evidence>
<protein>
    <submittedName>
        <fullName evidence="6">Polyketide beta-ketoacyl synthase</fullName>
        <ecNumber evidence="6">2.3.1.41</ecNumber>
    </submittedName>
</protein>
<dbReference type="STRING" id="406817.XNC1_1768"/>
<dbReference type="GeneID" id="24902603"/>
<name>D3VCW2_XENNA</name>